<dbReference type="AlphaFoldDB" id="A0AAV8WVA4"/>
<dbReference type="EMBL" id="JANEYF010004812">
    <property type="protein sequence ID" value="KAJ8930020.1"/>
    <property type="molecule type" value="Genomic_DNA"/>
</dbReference>
<evidence type="ECO:0000256" key="1">
    <source>
        <dbReference type="SAM" id="MobiDB-lite"/>
    </source>
</evidence>
<feature type="compositionally biased region" description="Low complexity" evidence="1">
    <location>
        <begin position="17"/>
        <end position="35"/>
    </location>
</feature>
<name>A0AAV8WVA4_9CUCU</name>
<organism evidence="2 3">
    <name type="scientific">Rhamnusium bicolor</name>
    <dbReference type="NCBI Taxonomy" id="1586634"/>
    <lineage>
        <taxon>Eukaryota</taxon>
        <taxon>Metazoa</taxon>
        <taxon>Ecdysozoa</taxon>
        <taxon>Arthropoda</taxon>
        <taxon>Hexapoda</taxon>
        <taxon>Insecta</taxon>
        <taxon>Pterygota</taxon>
        <taxon>Neoptera</taxon>
        <taxon>Endopterygota</taxon>
        <taxon>Coleoptera</taxon>
        <taxon>Polyphaga</taxon>
        <taxon>Cucujiformia</taxon>
        <taxon>Chrysomeloidea</taxon>
        <taxon>Cerambycidae</taxon>
        <taxon>Lepturinae</taxon>
        <taxon>Rhagiini</taxon>
        <taxon>Rhamnusium</taxon>
    </lineage>
</organism>
<comment type="caution">
    <text evidence="2">The sequence shown here is derived from an EMBL/GenBank/DDBJ whole genome shotgun (WGS) entry which is preliminary data.</text>
</comment>
<dbReference type="InterPro" id="IPR021109">
    <property type="entry name" value="Peptidase_aspartic_dom_sf"/>
</dbReference>
<dbReference type="Gene3D" id="2.40.70.10">
    <property type="entry name" value="Acid Proteases"/>
    <property type="match status" value="1"/>
</dbReference>
<evidence type="ECO:0000313" key="3">
    <source>
        <dbReference type="Proteomes" id="UP001162156"/>
    </source>
</evidence>
<protein>
    <recommendedName>
        <fullName evidence="4">Peptidase aspartic putative domain-containing protein</fullName>
    </recommendedName>
</protein>
<dbReference type="Pfam" id="PF13650">
    <property type="entry name" value="Asp_protease_2"/>
    <property type="match status" value="1"/>
</dbReference>
<reference evidence="2" key="1">
    <citation type="journal article" date="2023" name="Insect Mol. Biol.">
        <title>Genome sequencing provides insights into the evolution of gene families encoding plant cell wall-degrading enzymes in longhorned beetles.</title>
        <authorList>
            <person name="Shin N.R."/>
            <person name="Okamura Y."/>
            <person name="Kirsch R."/>
            <person name="Pauchet Y."/>
        </authorList>
    </citation>
    <scope>NUCLEOTIDE SEQUENCE</scope>
    <source>
        <strain evidence="2">RBIC_L_NR</strain>
    </source>
</reference>
<gene>
    <name evidence="2" type="ORF">NQ314_017238</name>
</gene>
<dbReference type="Proteomes" id="UP001162156">
    <property type="component" value="Unassembled WGS sequence"/>
</dbReference>
<accession>A0AAV8WVA4</accession>
<sequence length="182" mass="19953">MANSRGLSAEIPTHMRSNNQPQSFSNSNAQSSNAQGISMQRFSQNSSAHYTATNLVIDQTQNDIHVNSISQASGENSSVSTHSSNRSIHNQVLLSTARVLILDKNGKSHEVRALLDSGSMSNFITKKLCNRLNLATTSTNMSVISINTSVIGSTHKTHAIIKSKLNYFQTNLQFYVLERITN</sequence>
<keyword evidence="3" id="KW-1185">Reference proteome</keyword>
<evidence type="ECO:0000313" key="2">
    <source>
        <dbReference type="EMBL" id="KAJ8930020.1"/>
    </source>
</evidence>
<proteinExistence type="predicted"/>
<dbReference type="CDD" id="cd00303">
    <property type="entry name" value="retropepsin_like"/>
    <property type="match status" value="1"/>
</dbReference>
<evidence type="ECO:0008006" key="4">
    <source>
        <dbReference type="Google" id="ProtNLM"/>
    </source>
</evidence>
<feature type="region of interest" description="Disordered" evidence="1">
    <location>
        <begin position="1"/>
        <end position="35"/>
    </location>
</feature>